<protein>
    <submittedName>
        <fullName evidence="3">Lipocalin-like domain</fullName>
    </submittedName>
</protein>
<feature type="region of interest" description="Disordered" evidence="1">
    <location>
        <begin position="296"/>
        <end position="319"/>
    </location>
</feature>
<gene>
    <name evidence="3" type="ORF">Tdes44962_MAKER02821</name>
</gene>
<dbReference type="AlphaFoldDB" id="A0A9W7SSJ2"/>
<name>A0A9W7SSJ2_9PEZI</name>
<reference evidence="3 4" key="1">
    <citation type="journal article" date="2018" name="IMA Fungus">
        <title>IMA Genome-F 10: Nine draft genome sequences of Claviceps purpurea s.lat., including C. arundinis, C. humidiphila, and C. cf. spartinae, pseudomolecules for the pitch canker pathogen Fusarium circinatum, draft genome of Davidsoniella eucalypti, Grosmannia galeiformis, Quambalaria eucalypti, and Teratosphaeria destructans.</title>
        <authorList>
            <person name="Wingfield B.D."/>
            <person name="Liu M."/>
            <person name="Nguyen H.D."/>
            <person name="Lane F.A."/>
            <person name="Morgan S.W."/>
            <person name="De Vos L."/>
            <person name="Wilken P.M."/>
            <person name="Duong T.A."/>
            <person name="Aylward J."/>
            <person name="Coetzee M.P."/>
            <person name="Dadej K."/>
            <person name="De Beer Z.W."/>
            <person name="Findlay W."/>
            <person name="Havenga M."/>
            <person name="Kolarik M."/>
            <person name="Menzies J.G."/>
            <person name="Naidoo K."/>
            <person name="Pochopski O."/>
            <person name="Shoukouhi P."/>
            <person name="Santana Q.C."/>
            <person name="Seifert K.A."/>
            <person name="Soal N."/>
            <person name="Steenkamp E.T."/>
            <person name="Tatham C.T."/>
            <person name="van der Nest M.A."/>
            <person name="Wingfield M.J."/>
        </authorList>
    </citation>
    <scope>NUCLEOTIDE SEQUENCE [LARGE SCALE GENOMIC DNA]</scope>
    <source>
        <strain evidence="3">CMW44962</strain>
    </source>
</reference>
<dbReference type="Proteomes" id="UP001138500">
    <property type="component" value="Unassembled WGS sequence"/>
</dbReference>
<feature type="compositionally biased region" description="Basic residues" evidence="1">
    <location>
        <begin position="15"/>
        <end position="25"/>
    </location>
</feature>
<dbReference type="OrthoDB" id="3904217at2759"/>
<evidence type="ECO:0000256" key="1">
    <source>
        <dbReference type="SAM" id="MobiDB-lite"/>
    </source>
</evidence>
<accession>A0A9W7SSJ2</accession>
<sequence length="319" mass="35695">MSAMTSQYLQVPKVLPHRKRSRSRSRQREQARPVPSPEVVPTTKFRPESPPMPAVDSHVKLAPIGYANGYKTAAASDKHTNGYRNGVQHPQSSFPVIVEQKVTSYDDLGEDTYTLEQCRTPPPPEPLRQRLIGAWKLESYIAYPTPASPIQRPTYPMTKNVTGFIMYTPDGYMSAQMLIPGQQSFKRGEGEEPQWAEAGKRFFAYSGPYYINDEGPGREEILRHTFQCCNLPGWIGDIQIRTHKFEEDGQVLVLGSEEPTEIKACLALVESNSVGNQANTLLQGDKRIPVLKWRRAKNNVDAKPPPPTPQIKISGPGEP</sequence>
<dbReference type="InterPro" id="IPR024311">
    <property type="entry name" value="Lipocalin-like"/>
</dbReference>
<organism evidence="3 4">
    <name type="scientific">Teratosphaeria destructans</name>
    <dbReference type="NCBI Taxonomy" id="418781"/>
    <lineage>
        <taxon>Eukaryota</taxon>
        <taxon>Fungi</taxon>
        <taxon>Dikarya</taxon>
        <taxon>Ascomycota</taxon>
        <taxon>Pezizomycotina</taxon>
        <taxon>Dothideomycetes</taxon>
        <taxon>Dothideomycetidae</taxon>
        <taxon>Mycosphaerellales</taxon>
        <taxon>Teratosphaeriaceae</taxon>
        <taxon>Teratosphaeria</taxon>
    </lineage>
</organism>
<evidence type="ECO:0000313" key="3">
    <source>
        <dbReference type="EMBL" id="KAH9827563.1"/>
    </source>
</evidence>
<comment type="caution">
    <text evidence="3">The sequence shown here is derived from an EMBL/GenBank/DDBJ whole genome shotgun (WGS) entry which is preliminary data.</text>
</comment>
<reference evidence="3 4" key="2">
    <citation type="journal article" date="2021" name="Curr. Genet.">
        <title>Genetic response to nitrogen starvation in the aggressive Eucalyptus foliar pathogen Teratosphaeria destructans.</title>
        <authorList>
            <person name="Havenga M."/>
            <person name="Wingfield B.D."/>
            <person name="Wingfield M.J."/>
            <person name="Dreyer L.L."/>
            <person name="Roets F."/>
            <person name="Aylward J."/>
        </authorList>
    </citation>
    <scope>NUCLEOTIDE SEQUENCE [LARGE SCALE GENOMIC DNA]</scope>
    <source>
        <strain evidence="3">CMW44962</strain>
    </source>
</reference>
<dbReference type="Pfam" id="PF13924">
    <property type="entry name" value="Lipocalin_5"/>
    <property type="match status" value="1"/>
</dbReference>
<feature type="domain" description="Lipocalin-like" evidence="2">
    <location>
        <begin position="132"/>
        <end position="252"/>
    </location>
</feature>
<evidence type="ECO:0000313" key="4">
    <source>
        <dbReference type="Proteomes" id="UP001138500"/>
    </source>
</evidence>
<keyword evidence="4" id="KW-1185">Reference proteome</keyword>
<proteinExistence type="predicted"/>
<dbReference type="EMBL" id="RIBY02001868">
    <property type="protein sequence ID" value="KAH9827563.1"/>
    <property type="molecule type" value="Genomic_DNA"/>
</dbReference>
<evidence type="ECO:0000259" key="2">
    <source>
        <dbReference type="Pfam" id="PF13924"/>
    </source>
</evidence>
<feature type="region of interest" description="Disordered" evidence="1">
    <location>
        <begin position="1"/>
        <end position="55"/>
    </location>
</feature>